<keyword evidence="2" id="KW-0808">Transferase</keyword>
<accession>A0A2M8J253</accession>
<dbReference type="GO" id="GO:0032259">
    <property type="term" value="P:methylation"/>
    <property type="evidence" value="ECO:0007669"/>
    <property type="project" value="UniProtKB-KW"/>
</dbReference>
<dbReference type="RefSeq" id="WP_100162378.1">
    <property type="nucleotide sequence ID" value="NZ_PGTB01000029.1"/>
</dbReference>
<evidence type="ECO:0000313" key="2">
    <source>
        <dbReference type="EMBL" id="PJE36838.1"/>
    </source>
</evidence>
<sequence>MMTVRCYLAPSSIEGLGIFCRDPIAKGQVIWQSDPLLDMRIPIDHLGQYPEHVREFIERYAYVDVKNPAMLVLESDEGRFMNHSDRPNTDFTALDHGYALVDIPAGVEITCDYREIGENLVMQPPRHAVHQPVALAV</sequence>
<organism evidence="2 3">
    <name type="scientific">Pseudooceanicola lipolyticus</name>
    <dbReference type="NCBI Taxonomy" id="2029104"/>
    <lineage>
        <taxon>Bacteria</taxon>
        <taxon>Pseudomonadati</taxon>
        <taxon>Pseudomonadota</taxon>
        <taxon>Alphaproteobacteria</taxon>
        <taxon>Rhodobacterales</taxon>
        <taxon>Paracoccaceae</taxon>
        <taxon>Pseudooceanicola</taxon>
    </lineage>
</organism>
<keyword evidence="2" id="KW-0489">Methyltransferase</keyword>
<evidence type="ECO:0000259" key="1">
    <source>
        <dbReference type="Pfam" id="PF00856"/>
    </source>
</evidence>
<dbReference type="Pfam" id="PF00856">
    <property type="entry name" value="SET"/>
    <property type="match status" value="1"/>
</dbReference>
<dbReference type="OrthoDB" id="9804945at2"/>
<dbReference type="AlphaFoldDB" id="A0A2M8J253"/>
<protein>
    <submittedName>
        <fullName evidence="2">SET domain-containing protein-lysine N-methyltransferase</fullName>
    </submittedName>
</protein>
<dbReference type="EMBL" id="PGTB01000029">
    <property type="protein sequence ID" value="PJE36838.1"/>
    <property type="molecule type" value="Genomic_DNA"/>
</dbReference>
<dbReference type="InterPro" id="IPR001214">
    <property type="entry name" value="SET_dom"/>
</dbReference>
<dbReference type="InterPro" id="IPR046341">
    <property type="entry name" value="SET_dom_sf"/>
</dbReference>
<feature type="domain" description="SET" evidence="1">
    <location>
        <begin position="15"/>
        <end position="113"/>
    </location>
</feature>
<keyword evidence="3" id="KW-1185">Reference proteome</keyword>
<name>A0A2M8J253_9RHOB</name>
<dbReference type="Proteomes" id="UP000231553">
    <property type="component" value="Unassembled WGS sequence"/>
</dbReference>
<evidence type="ECO:0000313" key="3">
    <source>
        <dbReference type="Proteomes" id="UP000231553"/>
    </source>
</evidence>
<dbReference type="GO" id="GO:0008168">
    <property type="term" value="F:methyltransferase activity"/>
    <property type="evidence" value="ECO:0007669"/>
    <property type="project" value="UniProtKB-KW"/>
</dbReference>
<proteinExistence type="predicted"/>
<reference evidence="2 3" key="1">
    <citation type="journal article" date="2018" name="Int. J. Syst. Evol. Microbiol.">
        <title>Pseudooceanicola lipolyticus sp. nov., a marine alphaproteobacterium, reclassification of Oceanicola flagellatus as Pseudooceanicola flagellatus comb. nov. and emended description of the genus Pseudooceanicola.</title>
        <authorList>
            <person name="Huang M.-M."/>
            <person name="Guo L.-L."/>
            <person name="Wu Y.-H."/>
            <person name="Lai Q.-L."/>
            <person name="Shao Z.-Z."/>
            <person name="Wang C.-S."/>
            <person name="Wu M."/>
            <person name="Xu X.-W."/>
        </authorList>
    </citation>
    <scope>NUCLEOTIDE SEQUENCE [LARGE SCALE GENOMIC DNA]</scope>
    <source>
        <strain evidence="2 3">157</strain>
    </source>
</reference>
<dbReference type="SUPFAM" id="SSF82199">
    <property type="entry name" value="SET domain"/>
    <property type="match status" value="1"/>
</dbReference>
<comment type="caution">
    <text evidence="2">The sequence shown here is derived from an EMBL/GenBank/DDBJ whole genome shotgun (WGS) entry which is preliminary data.</text>
</comment>
<dbReference type="Gene3D" id="2.170.270.10">
    <property type="entry name" value="SET domain"/>
    <property type="match status" value="1"/>
</dbReference>
<gene>
    <name evidence="2" type="ORF">CVM52_10045</name>
</gene>